<organism evidence="2">
    <name type="scientific">Desulfatirhabdium butyrativorans</name>
    <dbReference type="NCBI Taxonomy" id="340467"/>
    <lineage>
        <taxon>Bacteria</taxon>
        <taxon>Pseudomonadati</taxon>
        <taxon>Thermodesulfobacteriota</taxon>
        <taxon>Desulfobacteria</taxon>
        <taxon>Desulfobacterales</taxon>
        <taxon>Desulfatirhabdiaceae</taxon>
        <taxon>Desulfatirhabdium</taxon>
    </lineage>
</organism>
<dbReference type="Gene3D" id="3.40.47.10">
    <property type="match status" value="1"/>
</dbReference>
<evidence type="ECO:0000259" key="1">
    <source>
        <dbReference type="Pfam" id="PF22691"/>
    </source>
</evidence>
<dbReference type="PANTHER" id="PTHR42870:SF1">
    <property type="entry name" value="NON-SPECIFIC LIPID-TRANSFER PROTEIN-LIKE 2"/>
    <property type="match status" value="1"/>
</dbReference>
<feature type="domain" description="Thiolase C-terminal" evidence="1">
    <location>
        <begin position="245"/>
        <end position="378"/>
    </location>
</feature>
<comment type="caution">
    <text evidence="2">The sequence shown here is derived from an EMBL/GenBank/DDBJ whole genome shotgun (WGS) entry which is preliminary data.</text>
</comment>
<dbReference type="SUPFAM" id="SSF53901">
    <property type="entry name" value="Thiolase-like"/>
    <property type="match status" value="1"/>
</dbReference>
<name>A0A7C4RRS3_9BACT</name>
<dbReference type="EMBL" id="DSUH01000214">
    <property type="protein sequence ID" value="HGU32994.1"/>
    <property type="molecule type" value="Genomic_DNA"/>
</dbReference>
<dbReference type="InterPro" id="IPR055140">
    <property type="entry name" value="Thiolase_C_2"/>
</dbReference>
<dbReference type="InterPro" id="IPR016039">
    <property type="entry name" value="Thiolase-like"/>
</dbReference>
<dbReference type="PANTHER" id="PTHR42870">
    <property type="entry name" value="ACETYL-COA C-ACETYLTRANSFERASE"/>
    <property type="match status" value="1"/>
</dbReference>
<dbReference type="PIRSF" id="PIRSF000429">
    <property type="entry name" value="Ac-CoA_Ac_transf"/>
    <property type="match status" value="1"/>
</dbReference>
<dbReference type="InterPro" id="IPR002155">
    <property type="entry name" value="Thiolase"/>
</dbReference>
<dbReference type="AlphaFoldDB" id="A0A7C4RRS3"/>
<dbReference type="CDD" id="cd00829">
    <property type="entry name" value="SCP-x_thiolase"/>
    <property type="match status" value="1"/>
</dbReference>
<proteinExistence type="predicted"/>
<accession>A0A7C4RRS3</accession>
<dbReference type="GO" id="GO:0003988">
    <property type="term" value="F:acetyl-CoA C-acyltransferase activity"/>
    <property type="evidence" value="ECO:0007669"/>
    <property type="project" value="UniProtKB-ARBA"/>
</dbReference>
<evidence type="ECO:0000313" key="2">
    <source>
        <dbReference type="EMBL" id="HGU32994.1"/>
    </source>
</evidence>
<reference evidence="2" key="1">
    <citation type="journal article" date="2020" name="mSystems">
        <title>Genome- and Community-Level Interaction Insights into Carbon Utilization and Element Cycling Functions of Hydrothermarchaeota in Hydrothermal Sediment.</title>
        <authorList>
            <person name="Zhou Z."/>
            <person name="Liu Y."/>
            <person name="Xu W."/>
            <person name="Pan J."/>
            <person name="Luo Z.H."/>
            <person name="Li M."/>
        </authorList>
    </citation>
    <scope>NUCLEOTIDE SEQUENCE [LARGE SCALE GENOMIC DNA]</scope>
    <source>
        <strain evidence="2">SpSt-477</strain>
    </source>
</reference>
<dbReference type="Pfam" id="PF22691">
    <property type="entry name" value="Thiolase_C_1"/>
    <property type="match status" value="1"/>
</dbReference>
<gene>
    <name evidence="2" type="ORF">ENS29_09075</name>
</gene>
<sequence>MEHTAIIGIGMTTIEAQKPRDTFADMAWEAVTRALADAGIGFDDIDNVITTSNDFWDGRTISCMAVSDASGARHKNVSCVEGDGTFGAFYGLCRILSGAYGTTLVTAHSKGSESVSSLITNAAFDPLTDRALGLDALTAAAIQANMYMHRTGTTPEEAALVSVKNHGNARHNSYAQLPMEITVQDVLTSEMVADPLHKLDCSPVSDGCCAIILASEARARTIGRKPVWVKGVAFCSDAYYLGDRNLAEAPALIEAARKAYAQAGIANPTAEIQVAEVYDAFGFQELMWIEAMGLCGTERAGKLLADGRFGIRDRLAVNPSGGLLSGHPVIAAGLIRMAEVVRQLRGEAGAYQVDGARMGVAHGINGICGQSHCVWVLGSEQ</sequence>
<protein>
    <submittedName>
        <fullName evidence="2">Thiolase family protein</fullName>
    </submittedName>
</protein>